<name>A0A7Y9I2Q5_9ACTN</name>
<dbReference type="AlphaFoldDB" id="A0A7Y9I2Q5"/>
<accession>A0A7Y9I2Q5</accession>
<dbReference type="Proteomes" id="UP000569914">
    <property type="component" value="Unassembled WGS sequence"/>
</dbReference>
<sequence>MNSVAGAVEVAYQTLLRPALRAGLALETYGSAELRDRTGPLVFLVGDGSRADRQLAVAGLPRSLRRRTVPVADAGQAPGLLDRDWNVVATADQAIAAIAARFRVPIIPVGVRGSVAAIEPGRIRPVPGRPRVVLRYGTPLEPRVGEAPLALAARTVEAIDALVAEDAATWWTVRRRQADGLPAAAEAPAVRGWRRTWQQTEPPLLGGPRPGGRIWQR</sequence>
<proteinExistence type="predicted"/>
<dbReference type="RefSeq" id="WP_179747921.1">
    <property type="nucleotide sequence ID" value="NZ_JACCBU010000001.1"/>
</dbReference>
<comment type="caution">
    <text evidence="1">The sequence shown here is derived from an EMBL/GenBank/DDBJ whole genome shotgun (WGS) entry which is preliminary data.</text>
</comment>
<keyword evidence="2" id="KW-1185">Reference proteome</keyword>
<reference evidence="1 2" key="1">
    <citation type="submission" date="2020-07" db="EMBL/GenBank/DDBJ databases">
        <title>Sequencing the genomes of 1000 actinobacteria strains.</title>
        <authorList>
            <person name="Klenk H.-P."/>
        </authorList>
    </citation>
    <scope>NUCLEOTIDE SEQUENCE [LARGE SCALE GENOMIC DNA]</scope>
    <source>
        <strain evidence="1 2">DSM 22083</strain>
    </source>
</reference>
<organism evidence="1 2">
    <name type="scientific">Microlunatus parietis</name>
    <dbReference type="NCBI Taxonomy" id="682979"/>
    <lineage>
        <taxon>Bacteria</taxon>
        <taxon>Bacillati</taxon>
        <taxon>Actinomycetota</taxon>
        <taxon>Actinomycetes</taxon>
        <taxon>Propionibacteriales</taxon>
        <taxon>Propionibacteriaceae</taxon>
        <taxon>Microlunatus</taxon>
    </lineage>
</organism>
<evidence type="ECO:0000313" key="2">
    <source>
        <dbReference type="Proteomes" id="UP000569914"/>
    </source>
</evidence>
<gene>
    <name evidence="1" type="ORF">BKA15_000486</name>
</gene>
<protein>
    <recommendedName>
        <fullName evidence="3">1-acyl-sn-glycerol-3-phosphate acyltransferase</fullName>
    </recommendedName>
</protein>
<evidence type="ECO:0008006" key="3">
    <source>
        <dbReference type="Google" id="ProtNLM"/>
    </source>
</evidence>
<dbReference type="EMBL" id="JACCBU010000001">
    <property type="protein sequence ID" value="NYE69157.1"/>
    <property type="molecule type" value="Genomic_DNA"/>
</dbReference>
<evidence type="ECO:0000313" key="1">
    <source>
        <dbReference type="EMBL" id="NYE69157.1"/>
    </source>
</evidence>